<keyword evidence="3" id="KW-1185">Reference proteome</keyword>
<dbReference type="SUPFAM" id="SSF56645">
    <property type="entry name" value="Acyl-CoA dehydrogenase NM domain-like"/>
    <property type="match status" value="1"/>
</dbReference>
<sequence length="100" mass="10895">MIPADTPGVRVRRVADPMGCRAAGHAEVTLQGVRIPADHLLGGDGLSKRHRARQTRQRGAGRPRSRHRRPGHGLGGRKGRSCGGPRLPGRQTHGDHRRQQ</sequence>
<evidence type="ECO:0000313" key="3">
    <source>
        <dbReference type="Proteomes" id="UP000187851"/>
    </source>
</evidence>
<gene>
    <name evidence="2" type="ORF">BV401_10660</name>
</gene>
<accession>A0ABN4W5B5</accession>
<feature type="compositionally biased region" description="Basic residues" evidence="1">
    <location>
        <begin position="48"/>
        <end position="80"/>
    </location>
</feature>
<dbReference type="InterPro" id="IPR009100">
    <property type="entry name" value="AcylCoA_DH/oxidase_NM_dom_sf"/>
</dbReference>
<protein>
    <recommendedName>
        <fullName evidence="4">FAD-binding domain-containing protein</fullName>
    </recommendedName>
</protein>
<evidence type="ECO:0000313" key="2">
    <source>
        <dbReference type="EMBL" id="AQA10871.1"/>
    </source>
</evidence>
<dbReference type="EMBL" id="CP019458">
    <property type="protein sequence ID" value="AQA10871.1"/>
    <property type="molecule type" value="Genomic_DNA"/>
</dbReference>
<organism evidence="2 3">
    <name type="scientific">Streptomyces autolyticus</name>
    <dbReference type="NCBI Taxonomy" id="75293"/>
    <lineage>
        <taxon>Bacteria</taxon>
        <taxon>Bacillati</taxon>
        <taxon>Actinomycetota</taxon>
        <taxon>Actinomycetes</taxon>
        <taxon>Kitasatosporales</taxon>
        <taxon>Streptomycetaceae</taxon>
        <taxon>Streptomyces</taxon>
    </lineage>
</organism>
<evidence type="ECO:0000256" key="1">
    <source>
        <dbReference type="SAM" id="MobiDB-lite"/>
    </source>
</evidence>
<dbReference type="InterPro" id="IPR046373">
    <property type="entry name" value="Acyl-CoA_Oxase/DH_mid-dom_sf"/>
</dbReference>
<proteinExistence type="predicted"/>
<feature type="region of interest" description="Disordered" evidence="1">
    <location>
        <begin position="38"/>
        <end position="100"/>
    </location>
</feature>
<dbReference type="Gene3D" id="2.40.110.10">
    <property type="entry name" value="Butyryl-CoA Dehydrogenase, subunit A, domain 2"/>
    <property type="match status" value="1"/>
</dbReference>
<dbReference type="Proteomes" id="UP000187851">
    <property type="component" value="Chromosome"/>
</dbReference>
<reference evidence="2 3" key="1">
    <citation type="journal article" date="2017" name="J. Biotechnol.">
        <title>The complete genome sequence of Streptomyces autolyticus CGMCC 0516, the producer of geldanamycin, autolytimycin, reblastatin and elaiophylin.</title>
        <authorList>
            <person name="Yin M."/>
            <person name="Jiang M."/>
            <person name="Ren Z."/>
            <person name="Dong Y."/>
            <person name="Lu T."/>
        </authorList>
    </citation>
    <scope>NUCLEOTIDE SEQUENCE [LARGE SCALE GENOMIC DNA]</scope>
    <source>
        <strain evidence="2 3">CGMCC0516</strain>
    </source>
</reference>
<name>A0ABN4W5B5_9ACTN</name>
<evidence type="ECO:0008006" key="4">
    <source>
        <dbReference type="Google" id="ProtNLM"/>
    </source>
</evidence>